<dbReference type="EMBL" id="CP114058">
    <property type="protein sequence ID" value="WAT00776.1"/>
    <property type="molecule type" value="Genomic_DNA"/>
</dbReference>
<reference evidence="1" key="1">
    <citation type="submission" date="2022-12" db="EMBL/GenBank/DDBJ databases">
        <title>Complete genome sequence of an Australian strain of Rouxiella badensis DAR84756 and resolution of the R. badensis DSM100043 and R. chamberiensis DSM28324 genomes.</title>
        <authorList>
            <person name="Paul S."/>
            <person name="Anderson P.J."/>
            <person name="Maynard G."/>
            <person name="Dyall-Smith M."/>
            <person name="Kudinha T."/>
        </authorList>
    </citation>
    <scope>NUCLEOTIDE SEQUENCE</scope>
    <source>
        <strain evidence="1">DSM 28324</strain>
    </source>
</reference>
<dbReference type="PROSITE" id="PS51257">
    <property type="entry name" value="PROKAR_LIPOPROTEIN"/>
    <property type="match status" value="1"/>
</dbReference>
<gene>
    <name evidence="1" type="ORF">O1V66_18380</name>
</gene>
<evidence type="ECO:0008006" key="3">
    <source>
        <dbReference type="Google" id="ProtNLM"/>
    </source>
</evidence>
<proteinExistence type="predicted"/>
<sequence length="48" mass="4968">MKLTILMMSLLLLAGCGTGAAGSLFKIIPASNNVCPHGNDVFTNQCNS</sequence>
<accession>A0ABY7HPF7</accession>
<dbReference type="Proteomes" id="UP001164712">
    <property type="component" value="Chromosome"/>
</dbReference>
<organism evidence="1 2">
    <name type="scientific">Rouxiella chamberiensis</name>
    <dbReference type="NCBI Taxonomy" id="1513468"/>
    <lineage>
        <taxon>Bacteria</taxon>
        <taxon>Pseudomonadati</taxon>
        <taxon>Pseudomonadota</taxon>
        <taxon>Gammaproteobacteria</taxon>
        <taxon>Enterobacterales</taxon>
        <taxon>Yersiniaceae</taxon>
        <taxon>Rouxiella</taxon>
    </lineage>
</organism>
<dbReference type="RefSeq" id="WP_160292259.1">
    <property type="nucleotide sequence ID" value="NZ_CP114058.1"/>
</dbReference>
<name>A0ABY7HPF7_9GAMM</name>
<keyword evidence="2" id="KW-1185">Reference proteome</keyword>
<evidence type="ECO:0000313" key="2">
    <source>
        <dbReference type="Proteomes" id="UP001164712"/>
    </source>
</evidence>
<evidence type="ECO:0000313" key="1">
    <source>
        <dbReference type="EMBL" id="WAT00776.1"/>
    </source>
</evidence>
<protein>
    <recommendedName>
        <fullName evidence="3">Lipoprotein</fullName>
    </recommendedName>
</protein>